<evidence type="ECO:0000313" key="9">
    <source>
        <dbReference type="EMBL" id="TVM31424.1"/>
    </source>
</evidence>
<feature type="transmembrane region" description="Helical" evidence="7">
    <location>
        <begin position="166"/>
        <end position="191"/>
    </location>
</feature>
<dbReference type="EMBL" id="QMIF01000016">
    <property type="protein sequence ID" value="TVM31424.1"/>
    <property type="molecule type" value="Genomic_DNA"/>
</dbReference>
<dbReference type="Pfam" id="PF01618">
    <property type="entry name" value="MotA_ExbB"/>
    <property type="match status" value="1"/>
</dbReference>
<name>A0A6P1ZCU2_9BACT</name>
<keyword evidence="2" id="KW-1003">Cell membrane</keyword>
<evidence type="ECO:0000256" key="4">
    <source>
        <dbReference type="ARBA" id="ARBA00022989"/>
    </source>
</evidence>
<dbReference type="OrthoDB" id="9805133at2"/>
<keyword evidence="6" id="KW-0653">Protein transport</keyword>
<dbReference type="PANTHER" id="PTHR30625:SF3">
    <property type="entry name" value="TOL-PAL SYSTEM PROTEIN TOLQ"/>
    <property type="match status" value="1"/>
</dbReference>
<dbReference type="RefSeq" id="WP_144306924.1">
    <property type="nucleotide sequence ID" value="NZ_QMIF01000016.1"/>
</dbReference>
<keyword evidence="4 7" id="KW-1133">Transmembrane helix</keyword>
<organism evidence="9 10">
    <name type="scientific">Oceanidesulfovibrio marinus</name>
    <dbReference type="NCBI Taxonomy" id="370038"/>
    <lineage>
        <taxon>Bacteria</taxon>
        <taxon>Pseudomonadati</taxon>
        <taxon>Thermodesulfobacteriota</taxon>
        <taxon>Desulfovibrionia</taxon>
        <taxon>Desulfovibrionales</taxon>
        <taxon>Desulfovibrionaceae</taxon>
        <taxon>Oceanidesulfovibrio</taxon>
    </lineage>
</organism>
<keyword evidence="5 7" id="KW-0472">Membrane</keyword>
<protein>
    <submittedName>
        <fullName evidence="9">Protein TolQ</fullName>
    </submittedName>
</protein>
<reference evidence="9 10" key="1">
    <citation type="submission" date="2018-06" db="EMBL/GenBank/DDBJ databases">
        <title>Complete genome of Desulfovibrio marinus P48SEP.</title>
        <authorList>
            <person name="Crispim J.S."/>
            <person name="Vidigal P.M.P."/>
            <person name="Silva L.C.F."/>
            <person name="Araujo L.C."/>
            <person name="Laguardia C.N."/>
            <person name="Dias R.S."/>
            <person name="Sousa M.P."/>
            <person name="Paula S.O."/>
            <person name="Silva C."/>
        </authorList>
    </citation>
    <scope>NUCLEOTIDE SEQUENCE [LARGE SCALE GENOMIC DNA]</scope>
    <source>
        <strain evidence="9 10">P48SEP</strain>
    </source>
</reference>
<sequence length="237" mass="25174">MNGNLLHILASASELALAVLLLLVAMSAMSWAIIFMMSRRLAAARRGIRQLRLCMQDAGSLEKALQDIDLHAGPAFKDMAELGVEELSRLARSGHADTLADDNIGAVLHHAAAGEMQRLSRPLALLAVAASSAPFIGLLGTVWGIMHSFHAIGMMQSASLATVAPGISEALIATAVGLGVAIPAGMAFNLFQSRIESIETEYERCAALLLNRIRHEARANPDAVTLCRDAGPRQVYS</sequence>
<dbReference type="PANTHER" id="PTHR30625">
    <property type="entry name" value="PROTEIN TOLQ"/>
    <property type="match status" value="1"/>
</dbReference>
<keyword evidence="3 7" id="KW-0812">Transmembrane</keyword>
<feature type="domain" description="MotA/TolQ/ExbB proton channel" evidence="8">
    <location>
        <begin position="95"/>
        <end position="203"/>
    </location>
</feature>
<evidence type="ECO:0000313" key="10">
    <source>
        <dbReference type="Proteomes" id="UP000434052"/>
    </source>
</evidence>
<comment type="similarity">
    <text evidence="6">Belongs to the exbB/tolQ family.</text>
</comment>
<evidence type="ECO:0000256" key="7">
    <source>
        <dbReference type="SAM" id="Phobius"/>
    </source>
</evidence>
<evidence type="ECO:0000256" key="2">
    <source>
        <dbReference type="ARBA" id="ARBA00022475"/>
    </source>
</evidence>
<dbReference type="Proteomes" id="UP000434052">
    <property type="component" value="Unassembled WGS sequence"/>
</dbReference>
<dbReference type="GO" id="GO:0005886">
    <property type="term" value="C:plasma membrane"/>
    <property type="evidence" value="ECO:0007669"/>
    <property type="project" value="UniProtKB-SubCell"/>
</dbReference>
<evidence type="ECO:0000256" key="5">
    <source>
        <dbReference type="ARBA" id="ARBA00023136"/>
    </source>
</evidence>
<dbReference type="InterPro" id="IPR002898">
    <property type="entry name" value="MotA_ExbB_proton_chnl"/>
</dbReference>
<gene>
    <name evidence="9" type="ORF">DQK91_18700</name>
</gene>
<feature type="transmembrane region" description="Helical" evidence="7">
    <location>
        <begin position="123"/>
        <end position="146"/>
    </location>
</feature>
<evidence type="ECO:0000259" key="8">
    <source>
        <dbReference type="Pfam" id="PF01618"/>
    </source>
</evidence>
<dbReference type="InterPro" id="IPR050790">
    <property type="entry name" value="ExbB/TolQ_transport"/>
</dbReference>
<keyword evidence="6" id="KW-0813">Transport</keyword>
<comment type="caution">
    <text evidence="9">The sequence shown here is derived from an EMBL/GenBank/DDBJ whole genome shotgun (WGS) entry which is preliminary data.</text>
</comment>
<evidence type="ECO:0000256" key="1">
    <source>
        <dbReference type="ARBA" id="ARBA00004651"/>
    </source>
</evidence>
<evidence type="ECO:0000256" key="3">
    <source>
        <dbReference type="ARBA" id="ARBA00022692"/>
    </source>
</evidence>
<evidence type="ECO:0000256" key="6">
    <source>
        <dbReference type="RuleBase" id="RU004057"/>
    </source>
</evidence>
<feature type="transmembrane region" description="Helical" evidence="7">
    <location>
        <begin position="15"/>
        <end position="36"/>
    </location>
</feature>
<dbReference type="AlphaFoldDB" id="A0A6P1ZCU2"/>
<comment type="subcellular location">
    <subcellularLocation>
        <location evidence="1">Cell membrane</location>
        <topology evidence="1">Multi-pass membrane protein</topology>
    </subcellularLocation>
    <subcellularLocation>
        <location evidence="6">Membrane</location>
        <topology evidence="6">Multi-pass membrane protein</topology>
    </subcellularLocation>
</comment>
<accession>A0A6P1ZCU2</accession>
<proteinExistence type="inferred from homology"/>
<dbReference type="GO" id="GO:0017038">
    <property type="term" value="P:protein import"/>
    <property type="evidence" value="ECO:0007669"/>
    <property type="project" value="TreeGrafter"/>
</dbReference>